<dbReference type="InterPro" id="IPR011009">
    <property type="entry name" value="Kinase-like_dom_sf"/>
</dbReference>
<reference evidence="2 3" key="2">
    <citation type="journal article" date="2018" name="New Phytol.">
        <title>High intraspecific genome diversity in the model arbuscular mycorrhizal symbiont Rhizophagus irregularis.</title>
        <authorList>
            <person name="Chen E.C.H."/>
            <person name="Morin E."/>
            <person name="Beaudet D."/>
            <person name="Noel J."/>
            <person name="Yildirir G."/>
            <person name="Ndikumana S."/>
            <person name="Charron P."/>
            <person name="St-Onge C."/>
            <person name="Giorgi J."/>
            <person name="Kruger M."/>
            <person name="Marton T."/>
            <person name="Ropars J."/>
            <person name="Grigoriev I.V."/>
            <person name="Hainaut M."/>
            <person name="Henrissat B."/>
            <person name="Roux C."/>
            <person name="Martin F."/>
            <person name="Corradi N."/>
        </authorList>
    </citation>
    <scope>NUCLEOTIDE SEQUENCE [LARGE SCALE GENOMIC DNA]</scope>
    <source>
        <strain evidence="2 3">DAOM 197198</strain>
    </source>
</reference>
<dbReference type="InterPro" id="IPR051681">
    <property type="entry name" value="Ser/Thr_Kinases-Pseudokinases"/>
</dbReference>
<organism evidence="2 3">
    <name type="scientific">Rhizophagus irregularis (strain DAOM 181602 / DAOM 197198 / MUCL 43194)</name>
    <name type="common">Arbuscular mycorrhizal fungus</name>
    <name type="synonym">Glomus intraradices</name>
    <dbReference type="NCBI Taxonomy" id="747089"/>
    <lineage>
        <taxon>Eukaryota</taxon>
        <taxon>Fungi</taxon>
        <taxon>Fungi incertae sedis</taxon>
        <taxon>Mucoromycota</taxon>
        <taxon>Glomeromycotina</taxon>
        <taxon>Glomeromycetes</taxon>
        <taxon>Glomerales</taxon>
        <taxon>Glomeraceae</taxon>
        <taxon>Rhizophagus</taxon>
    </lineage>
</organism>
<dbReference type="InterPro" id="IPR000719">
    <property type="entry name" value="Prot_kinase_dom"/>
</dbReference>
<evidence type="ECO:0000259" key="1">
    <source>
        <dbReference type="PROSITE" id="PS50011"/>
    </source>
</evidence>
<evidence type="ECO:0000313" key="2">
    <source>
        <dbReference type="EMBL" id="POG71750.1"/>
    </source>
</evidence>
<evidence type="ECO:0000313" key="3">
    <source>
        <dbReference type="Proteomes" id="UP000018888"/>
    </source>
</evidence>
<comment type="caution">
    <text evidence="2">The sequence shown here is derived from an EMBL/GenBank/DDBJ whole genome shotgun (WGS) entry which is preliminary data.</text>
</comment>
<dbReference type="GO" id="GO:0004674">
    <property type="term" value="F:protein serine/threonine kinase activity"/>
    <property type="evidence" value="ECO:0007669"/>
    <property type="project" value="TreeGrafter"/>
</dbReference>
<proteinExistence type="predicted"/>
<dbReference type="Proteomes" id="UP000018888">
    <property type="component" value="Unassembled WGS sequence"/>
</dbReference>
<feature type="non-terminal residue" evidence="2">
    <location>
        <position position="62"/>
    </location>
</feature>
<dbReference type="PANTHER" id="PTHR44329">
    <property type="entry name" value="SERINE/THREONINE-PROTEIN KINASE TNNI3K-RELATED"/>
    <property type="match status" value="1"/>
</dbReference>
<protein>
    <recommendedName>
        <fullName evidence="1">Protein kinase domain-containing protein</fullName>
    </recommendedName>
</protein>
<dbReference type="Pfam" id="PF07714">
    <property type="entry name" value="PK_Tyr_Ser-Thr"/>
    <property type="match status" value="1"/>
</dbReference>
<feature type="domain" description="Protein kinase" evidence="1">
    <location>
        <begin position="1"/>
        <end position="62"/>
    </location>
</feature>
<dbReference type="AlphaFoldDB" id="A0A2P4Q293"/>
<accession>A0A2P4Q293</accession>
<keyword evidence="3" id="KW-1185">Reference proteome</keyword>
<dbReference type="InterPro" id="IPR001245">
    <property type="entry name" value="Ser-Thr/Tyr_kinase_cat_dom"/>
</dbReference>
<sequence length="62" mass="7288">MGMIMWELTTGCRPFTNVKHDHELIYNIIDGKRPEITNDTPECYCDLMNRCWDSNPSKRPSI</sequence>
<dbReference type="SUPFAM" id="SSF56112">
    <property type="entry name" value="Protein kinase-like (PK-like)"/>
    <property type="match status" value="1"/>
</dbReference>
<reference evidence="2 3" key="1">
    <citation type="journal article" date="2013" name="Proc. Natl. Acad. Sci. U.S.A.">
        <title>Genome of an arbuscular mycorrhizal fungus provides insight into the oldest plant symbiosis.</title>
        <authorList>
            <person name="Tisserant E."/>
            <person name="Malbreil M."/>
            <person name="Kuo A."/>
            <person name="Kohler A."/>
            <person name="Symeonidi A."/>
            <person name="Balestrini R."/>
            <person name="Charron P."/>
            <person name="Duensing N."/>
            <person name="Frei Dit Frey N."/>
            <person name="Gianinazzi-Pearson V."/>
            <person name="Gilbert L.B."/>
            <person name="Handa Y."/>
            <person name="Herr J.R."/>
            <person name="Hijri M."/>
            <person name="Koul R."/>
            <person name="Kawaguchi M."/>
            <person name="Krajinski F."/>
            <person name="Lammers P.J."/>
            <person name="Masclaux F.G."/>
            <person name="Murat C."/>
            <person name="Morin E."/>
            <person name="Ndikumana S."/>
            <person name="Pagni M."/>
            <person name="Petitpierre D."/>
            <person name="Requena N."/>
            <person name="Rosikiewicz P."/>
            <person name="Riley R."/>
            <person name="Saito K."/>
            <person name="San Clemente H."/>
            <person name="Shapiro H."/>
            <person name="van Tuinen D."/>
            <person name="Becard G."/>
            <person name="Bonfante P."/>
            <person name="Paszkowski U."/>
            <person name="Shachar-Hill Y.Y."/>
            <person name="Tuskan G.A."/>
            <person name="Young P.W."/>
            <person name="Sanders I.R."/>
            <person name="Henrissat B."/>
            <person name="Rensing S.A."/>
            <person name="Grigoriev I.V."/>
            <person name="Corradi N."/>
            <person name="Roux C."/>
            <person name="Martin F."/>
        </authorList>
    </citation>
    <scope>NUCLEOTIDE SEQUENCE [LARGE SCALE GENOMIC DNA]</scope>
    <source>
        <strain evidence="2 3">DAOM 197198</strain>
    </source>
</reference>
<gene>
    <name evidence="2" type="ORF">GLOIN_2v1602321</name>
</gene>
<dbReference type="PROSITE" id="PS50011">
    <property type="entry name" value="PROTEIN_KINASE_DOM"/>
    <property type="match status" value="1"/>
</dbReference>
<name>A0A2P4Q293_RHIID</name>
<dbReference type="Gene3D" id="1.10.510.10">
    <property type="entry name" value="Transferase(Phosphotransferase) domain 1"/>
    <property type="match status" value="1"/>
</dbReference>
<dbReference type="EMBL" id="AUPC02000104">
    <property type="protein sequence ID" value="POG71750.1"/>
    <property type="molecule type" value="Genomic_DNA"/>
</dbReference>
<dbReference type="GO" id="GO:0005524">
    <property type="term" value="F:ATP binding"/>
    <property type="evidence" value="ECO:0007669"/>
    <property type="project" value="InterPro"/>
</dbReference>